<dbReference type="PANTHER" id="PTHR14614">
    <property type="entry name" value="HEPATOCELLULAR CARCINOMA-ASSOCIATED ANTIGEN"/>
    <property type="match status" value="1"/>
</dbReference>
<accession>A0A7S2D872</accession>
<dbReference type="InterPro" id="IPR029063">
    <property type="entry name" value="SAM-dependent_MTases_sf"/>
</dbReference>
<proteinExistence type="predicted"/>
<organism evidence="1">
    <name type="scientific">Octactis speculum</name>
    <dbReference type="NCBI Taxonomy" id="3111310"/>
    <lineage>
        <taxon>Eukaryota</taxon>
        <taxon>Sar</taxon>
        <taxon>Stramenopiles</taxon>
        <taxon>Ochrophyta</taxon>
        <taxon>Dictyochophyceae</taxon>
        <taxon>Dictyochales</taxon>
        <taxon>Dictyochaceae</taxon>
        <taxon>Octactis</taxon>
    </lineage>
</organism>
<dbReference type="InterPro" id="IPR019410">
    <property type="entry name" value="Methyltransf_16"/>
</dbReference>
<dbReference type="EMBL" id="HBGS01037885">
    <property type="protein sequence ID" value="CAD9445754.1"/>
    <property type="molecule type" value="Transcribed_RNA"/>
</dbReference>
<dbReference type="Gene3D" id="3.40.50.150">
    <property type="entry name" value="Vaccinia Virus protein VP39"/>
    <property type="match status" value="1"/>
</dbReference>
<evidence type="ECO:0000313" key="1">
    <source>
        <dbReference type="EMBL" id="CAD9445754.1"/>
    </source>
</evidence>
<dbReference type="AlphaFoldDB" id="A0A7S2D872"/>
<evidence type="ECO:0008006" key="2">
    <source>
        <dbReference type="Google" id="ProtNLM"/>
    </source>
</evidence>
<protein>
    <recommendedName>
        <fullName evidence="2">Calmodulin-lysine N-methyltransferase</fullName>
    </recommendedName>
</protein>
<sequence>MADVFSYDRQNSLLRELHKNRLARLCDRSRTVEITVSGSTMPTEINVIERVGEELGTMLWYEGAISLCRVLTNEIGLHDHNGGSISGRSNAFEFPLCDAVFVELGAGVGLCGMFLAKRLDSLHGLSSTQVFLTDQAKVLQNLTKNVELNFPSNQPTITALTWGGEAAKSFQNDLLRCFRSTNLMDDGRRTILFGSECVYDPETMPALVETLKVLRPEAVYLSFGRRRAEAEILFFQLLESSNYFDVRQVSCLSCDEDEDYPKVVALIPKNKT</sequence>
<dbReference type="PANTHER" id="PTHR14614:SF132">
    <property type="entry name" value="PROTEIN-LYSINE METHYLTRANSFERASE C42C1.13"/>
    <property type="match status" value="1"/>
</dbReference>
<dbReference type="Pfam" id="PF10294">
    <property type="entry name" value="Methyltransf_16"/>
    <property type="match status" value="1"/>
</dbReference>
<reference evidence="1" key="1">
    <citation type="submission" date="2021-01" db="EMBL/GenBank/DDBJ databases">
        <authorList>
            <person name="Corre E."/>
            <person name="Pelletier E."/>
            <person name="Niang G."/>
            <person name="Scheremetjew M."/>
            <person name="Finn R."/>
            <person name="Kale V."/>
            <person name="Holt S."/>
            <person name="Cochrane G."/>
            <person name="Meng A."/>
            <person name="Brown T."/>
            <person name="Cohen L."/>
        </authorList>
    </citation>
    <scope>NUCLEOTIDE SEQUENCE</scope>
    <source>
        <strain evidence="1">CCMP1381</strain>
    </source>
</reference>
<name>A0A7S2D872_9STRA</name>
<gene>
    <name evidence="1" type="ORF">DSPE1174_LOCUS19647</name>
</gene>